<evidence type="ECO:0000313" key="4">
    <source>
        <dbReference type="Proteomes" id="UP000176951"/>
    </source>
</evidence>
<evidence type="ECO:0000256" key="1">
    <source>
        <dbReference type="SAM" id="Phobius"/>
    </source>
</evidence>
<evidence type="ECO:0008006" key="5">
    <source>
        <dbReference type="Google" id="ProtNLM"/>
    </source>
</evidence>
<evidence type="ECO:0000313" key="3">
    <source>
        <dbReference type="EMBL" id="OHA51675.1"/>
    </source>
</evidence>
<protein>
    <recommendedName>
        <fullName evidence="5">Gram-positive cocci surface proteins LPxTG domain-containing protein</fullName>
    </recommendedName>
</protein>
<evidence type="ECO:0000256" key="2">
    <source>
        <dbReference type="SAM" id="SignalP"/>
    </source>
</evidence>
<gene>
    <name evidence="3" type="ORF">A3A97_00510</name>
</gene>
<sequence>MKYILSLLTIIFLSGAPIVLAHGDVVDEHEETTGPERRSGEVSPGAIAVFGAAAVGAGGYFVWLKLKQSKEPPKNDTQPKV</sequence>
<accession>A0A1G2PTM8</accession>
<feature type="transmembrane region" description="Helical" evidence="1">
    <location>
        <begin position="45"/>
        <end position="64"/>
    </location>
</feature>
<keyword evidence="1" id="KW-1133">Transmembrane helix</keyword>
<feature type="chain" id="PRO_5009583945" description="Gram-positive cocci surface proteins LPxTG domain-containing protein" evidence="2">
    <location>
        <begin position="22"/>
        <end position="81"/>
    </location>
</feature>
<keyword evidence="1" id="KW-0812">Transmembrane</keyword>
<dbReference type="EMBL" id="MHSW01000019">
    <property type="protein sequence ID" value="OHA51675.1"/>
    <property type="molecule type" value="Genomic_DNA"/>
</dbReference>
<name>A0A1G2PTM8_9BACT</name>
<dbReference type="AlphaFoldDB" id="A0A1G2PTM8"/>
<dbReference type="Proteomes" id="UP000176951">
    <property type="component" value="Unassembled WGS sequence"/>
</dbReference>
<keyword evidence="1" id="KW-0472">Membrane</keyword>
<comment type="caution">
    <text evidence="3">The sequence shown here is derived from an EMBL/GenBank/DDBJ whole genome shotgun (WGS) entry which is preliminary data.</text>
</comment>
<feature type="signal peptide" evidence="2">
    <location>
        <begin position="1"/>
        <end position="21"/>
    </location>
</feature>
<organism evidence="3 4">
    <name type="scientific">Candidatus Terrybacteria bacterium RIFCSPLOWO2_01_FULL_40_23</name>
    <dbReference type="NCBI Taxonomy" id="1802366"/>
    <lineage>
        <taxon>Bacteria</taxon>
        <taxon>Candidatus Terryibacteriota</taxon>
    </lineage>
</organism>
<reference evidence="3 4" key="1">
    <citation type="journal article" date="2016" name="Nat. Commun.">
        <title>Thousands of microbial genomes shed light on interconnected biogeochemical processes in an aquifer system.</title>
        <authorList>
            <person name="Anantharaman K."/>
            <person name="Brown C.T."/>
            <person name="Hug L.A."/>
            <person name="Sharon I."/>
            <person name="Castelle C.J."/>
            <person name="Probst A.J."/>
            <person name="Thomas B.C."/>
            <person name="Singh A."/>
            <person name="Wilkins M.J."/>
            <person name="Karaoz U."/>
            <person name="Brodie E.L."/>
            <person name="Williams K.H."/>
            <person name="Hubbard S.S."/>
            <person name="Banfield J.F."/>
        </authorList>
    </citation>
    <scope>NUCLEOTIDE SEQUENCE [LARGE SCALE GENOMIC DNA]</scope>
</reference>
<keyword evidence="2" id="KW-0732">Signal</keyword>
<proteinExistence type="predicted"/>